<dbReference type="Pfam" id="PF09972">
    <property type="entry name" value="DUF2207"/>
    <property type="match status" value="1"/>
</dbReference>
<feature type="domain" description="DUF2207" evidence="3">
    <location>
        <begin position="31"/>
        <end position="223"/>
    </location>
</feature>
<dbReference type="InterPro" id="IPR048389">
    <property type="entry name" value="YciQ-like_C"/>
</dbReference>
<feature type="transmembrane region" description="Helical" evidence="2">
    <location>
        <begin position="247"/>
        <end position="266"/>
    </location>
</feature>
<dbReference type="Proteomes" id="UP000590542">
    <property type="component" value="Unassembled WGS sequence"/>
</dbReference>
<feature type="transmembrane region" description="Helical" evidence="2">
    <location>
        <begin position="414"/>
        <end position="435"/>
    </location>
</feature>
<keyword evidence="2" id="KW-1133">Transmembrane helix</keyword>
<feature type="domain" description="Predicted membrane protein YciQ-like C-terminal" evidence="4">
    <location>
        <begin position="426"/>
        <end position="497"/>
    </location>
</feature>
<feature type="compositionally biased region" description="Gly residues" evidence="1">
    <location>
        <begin position="547"/>
        <end position="564"/>
    </location>
</feature>
<keyword evidence="2" id="KW-0472">Membrane</keyword>
<dbReference type="InterPro" id="IPR018702">
    <property type="entry name" value="DUF2207"/>
</dbReference>
<evidence type="ECO:0000313" key="6">
    <source>
        <dbReference type="Proteomes" id="UP000590542"/>
    </source>
</evidence>
<evidence type="ECO:0000259" key="4">
    <source>
        <dbReference type="Pfam" id="PF20990"/>
    </source>
</evidence>
<evidence type="ECO:0000313" key="5">
    <source>
        <dbReference type="EMBL" id="NMB91985.1"/>
    </source>
</evidence>
<accession>A0A7X9HT89</accession>
<evidence type="ECO:0000256" key="1">
    <source>
        <dbReference type="SAM" id="MobiDB-lite"/>
    </source>
</evidence>
<protein>
    <submittedName>
        <fullName evidence="5">DUF2207 domain-containing protein</fullName>
    </submittedName>
</protein>
<reference evidence="5 6" key="1">
    <citation type="journal article" date="2020" name="Biotechnol. Biofuels">
        <title>New insights from the biogas microbiome by comprehensive genome-resolved metagenomics of nearly 1600 species originating from multiple anaerobic digesters.</title>
        <authorList>
            <person name="Campanaro S."/>
            <person name="Treu L."/>
            <person name="Rodriguez-R L.M."/>
            <person name="Kovalovszki A."/>
            <person name="Ziels R.M."/>
            <person name="Maus I."/>
            <person name="Zhu X."/>
            <person name="Kougias P.G."/>
            <person name="Basile A."/>
            <person name="Luo G."/>
            <person name="Schluter A."/>
            <person name="Konstantinidis K.T."/>
            <person name="Angelidaki I."/>
        </authorList>
    </citation>
    <scope>NUCLEOTIDE SEQUENCE [LARGE SCALE GENOMIC DNA]</scope>
    <source>
        <strain evidence="5">AS27yjCOA_202</strain>
    </source>
</reference>
<sequence length="564" mass="63369">MKRNIKYLIIFSLAFVLSLSKGIGKSALAESIKNFQSNIKINKDGTILVEENIHYDFGSLEKHGIYRNIPVTKENSDGKIYKLDTYVQSVIDEKGNAYNYTTSNNSSYLSIKIGDVDKLITGEHIYVIRYLVSGALTYFSDHDELYWNFTGNEWEVPILSASSKVEFNTGINSRFLNVVCYEGYKGSTSQDCLKNINQVNNSALVSSSKQLNAKEGITFAVSFPKGQVNVLEPKEDKSRLIDQISSIIVKILSFLWFVLLPVKILVESIKEKKFTKKHEKILPAWFEPPQYKNKVVFSPAETGFIIDKSIDHKELTGTIIHLAQRGYLKIKHEDKNKFILIKTKNYLEDSSIKSFEKDILNIIFKNKDEVNVKSLKDSQSFLKSVQKFKKSIEDELLDGQMFEKKPSNIEAKMIALGVVSVFTMNIPLAIASLVFGRKSAKRTLIGVEKYSEAKSLFNFLKSQDEKLDFQAQNQMFFEKLLPYATAFGVEKIWAERFKDLNMIKPDWYDGEDFSSVYAFTAMSHSFSNSIRSSMTPTSSSSGFSSGFSGGSSGGGGGGGGGGSW</sequence>
<organism evidence="5 6">
    <name type="scientific">candidate division WWE3 bacterium</name>
    <dbReference type="NCBI Taxonomy" id="2053526"/>
    <lineage>
        <taxon>Bacteria</taxon>
        <taxon>Katanobacteria</taxon>
    </lineage>
</organism>
<dbReference type="AlphaFoldDB" id="A0A7X9HT89"/>
<proteinExistence type="predicted"/>
<name>A0A7X9HT89_UNCKA</name>
<feature type="domain" description="Predicted membrane protein YciQ-like C-terminal" evidence="4">
    <location>
        <begin position="297"/>
        <end position="422"/>
    </location>
</feature>
<keyword evidence="2" id="KW-0812">Transmembrane</keyword>
<comment type="caution">
    <text evidence="5">The sequence shown here is derived from an EMBL/GenBank/DDBJ whole genome shotgun (WGS) entry which is preliminary data.</text>
</comment>
<evidence type="ECO:0000256" key="2">
    <source>
        <dbReference type="SAM" id="Phobius"/>
    </source>
</evidence>
<evidence type="ECO:0000259" key="3">
    <source>
        <dbReference type="Pfam" id="PF09972"/>
    </source>
</evidence>
<dbReference type="EMBL" id="JAAZNV010000014">
    <property type="protein sequence ID" value="NMB91985.1"/>
    <property type="molecule type" value="Genomic_DNA"/>
</dbReference>
<dbReference type="Pfam" id="PF20990">
    <property type="entry name" value="DUF2207_C"/>
    <property type="match status" value="2"/>
</dbReference>
<gene>
    <name evidence="5" type="ORF">GYA37_04070</name>
</gene>
<feature type="region of interest" description="Disordered" evidence="1">
    <location>
        <begin position="544"/>
        <end position="564"/>
    </location>
</feature>